<dbReference type="SUPFAM" id="SSF53756">
    <property type="entry name" value="UDP-Glycosyltransferase/glycogen phosphorylase"/>
    <property type="match status" value="1"/>
</dbReference>
<dbReference type="GO" id="GO:0016740">
    <property type="term" value="F:transferase activity"/>
    <property type="evidence" value="ECO:0007669"/>
    <property type="project" value="UniProtKB-KW"/>
</dbReference>
<evidence type="ECO:0000259" key="1">
    <source>
        <dbReference type="Pfam" id="PF13439"/>
    </source>
</evidence>
<feature type="domain" description="Glycosyltransferase subfamily 4-like N-terminal" evidence="1">
    <location>
        <begin position="12"/>
        <end position="147"/>
    </location>
</feature>
<organism evidence="2 3">
    <name type="scientific">Christiangramia forsetii</name>
    <dbReference type="NCBI Taxonomy" id="411153"/>
    <lineage>
        <taxon>Bacteria</taxon>
        <taxon>Pseudomonadati</taxon>
        <taxon>Bacteroidota</taxon>
        <taxon>Flavobacteriia</taxon>
        <taxon>Flavobacteriales</taxon>
        <taxon>Flavobacteriaceae</taxon>
        <taxon>Christiangramia</taxon>
    </lineage>
</organism>
<dbReference type="Proteomes" id="UP000605733">
    <property type="component" value="Unassembled WGS sequence"/>
</dbReference>
<comment type="caution">
    <text evidence="2">The sequence shown here is derived from an EMBL/GenBank/DDBJ whole genome shotgun (WGS) entry which is preliminary data.</text>
</comment>
<dbReference type="Pfam" id="PF13692">
    <property type="entry name" value="Glyco_trans_1_4"/>
    <property type="match status" value="1"/>
</dbReference>
<keyword evidence="2" id="KW-0808">Transferase</keyword>
<reference evidence="3" key="1">
    <citation type="journal article" date="2019" name="Int. J. Syst. Evol. Microbiol.">
        <title>The Global Catalogue of Microorganisms (GCM) 10K type strain sequencing project: providing services to taxonomists for standard genome sequencing and annotation.</title>
        <authorList>
            <consortium name="The Broad Institute Genomics Platform"/>
            <consortium name="The Broad Institute Genome Sequencing Center for Infectious Disease"/>
            <person name="Wu L."/>
            <person name="Ma J."/>
        </authorList>
    </citation>
    <scope>NUCLEOTIDE SEQUENCE [LARGE SCALE GENOMIC DNA]</scope>
    <source>
        <strain evidence="3">CGMCC 1.15422</strain>
    </source>
</reference>
<gene>
    <name evidence="2" type="ORF">GCM10011532_15980</name>
</gene>
<dbReference type="InterPro" id="IPR028098">
    <property type="entry name" value="Glyco_trans_4-like_N"/>
</dbReference>
<evidence type="ECO:0000313" key="2">
    <source>
        <dbReference type="EMBL" id="GGG33165.1"/>
    </source>
</evidence>
<dbReference type="EMBL" id="BMIX01000003">
    <property type="protein sequence ID" value="GGG33165.1"/>
    <property type="molecule type" value="Genomic_DNA"/>
</dbReference>
<sequence length="353" mass="40929">MKILQLIDTLNPGGAERMAVNYANSLSELGHDSYLIVTRQEGAFKTLLNKKVDYYYLRKKRTIDWNAFLRFDEYIKRNRIEIIHAHGTSWFIAVVYKLLRNNVKLIWHDHYGESEFLNKRDLFPLKYFSGKFDGVISVNKRLRDWAKGKLYCKNVIFLNNYIKENNNKNLSYTQLKGSSELKIICVANLRQQKDHYSLLEAFGLVVQTHNVSLHLFGKEYGDQYSFELIKKFNSTAFIYYYGEKENISHWLAQGDIGVLSSLSEGLPLALLEYGDAGLAVVCTDVGECRQVIGNHGILVSPKKPKELAHALRLYLDDDKKRIMDSNSLNIRINQFHSEKSIIPCYFKFLEQLC</sequence>
<dbReference type="Pfam" id="PF13439">
    <property type="entry name" value="Glyco_transf_4"/>
    <property type="match status" value="1"/>
</dbReference>
<keyword evidence="3" id="KW-1185">Reference proteome</keyword>
<dbReference type="PANTHER" id="PTHR12526">
    <property type="entry name" value="GLYCOSYLTRANSFERASE"/>
    <property type="match status" value="1"/>
</dbReference>
<proteinExistence type="predicted"/>
<protein>
    <submittedName>
        <fullName evidence="2">Glycosyl transferase</fullName>
    </submittedName>
</protein>
<accession>A0ABQ1WK53</accession>
<dbReference type="PANTHER" id="PTHR12526:SF630">
    <property type="entry name" value="GLYCOSYLTRANSFERASE"/>
    <property type="match status" value="1"/>
</dbReference>
<dbReference type="RefSeq" id="WP_011708501.1">
    <property type="nucleotide sequence ID" value="NZ_BMIX01000003.1"/>
</dbReference>
<evidence type="ECO:0000313" key="3">
    <source>
        <dbReference type="Proteomes" id="UP000605733"/>
    </source>
</evidence>
<name>A0ABQ1WK53_9FLAO</name>
<dbReference type="Gene3D" id="3.40.50.2000">
    <property type="entry name" value="Glycogen Phosphorylase B"/>
    <property type="match status" value="2"/>
</dbReference>